<evidence type="ECO:0000313" key="1">
    <source>
        <dbReference type="EMBL" id="MDT0317978.1"/>
    </source>
</evidence>
<name>A0ABU2LK68_9ACTN</name>
<evidence type="ECO:0000313" key="2">
    <source>
        <dbReference type="Proteomes" id="UP001183420"/>
    </source>
</evidence>
<sequence>MLTTARAVRLELRMGFWCEAIASYPETEQTFWLGSHPAATPRPVMRWFRTRAGHIADQLDEPAAAIVRHWLTDQAEHEHALALLVNGELYAHTIHEDSLR</sequence>
<gene>
    <name evidence="1" type="ORF">RNC47_06430</name>
</gene>
<comment type="caution">
    <text evidence="1">The sequence shown here is derived from an EMBL/GenBank/DDBJ whole genome shotgun (WGS) entry which is preliminary data.</text>
</comment>
<organism evidence="1 2">
    <name type="scientific">Streptomyces millisiae</name>
    <dbReference type="NCBI Taxonomy" id="3075542"/>
    <lineage>
        <taxon>Bacteria</taxon>
        <taxon>Bacillati</taxon>
        <taxon>Actinomycetota</taxon>
        <taxon>Actinomycetes</taxon>
        <taxon>Kitasatosporales</taxon>
        <taxon>Streptomycetaceae</taxon>
        <taxon>Streptomyces</taxon>
    </lineage>
</organism>
<keyword evidence="2" id="KW-1185">Reference proteome</keyword>
<proteinExistence type="predicted"/>
<dbReference type="EMBL" id="JAVREM010000004">
    <property type="protein sequence ID" value="MDT0317978.1"/>
    <property type="molecule type" value="Genomic_DNA"/>
</dbReference>
<accession>A0ABU2LK68</accession>
<dbReference type="RefSeq" id="WP_311596326.1">
    <property type="nucleotide sequence ID" value="NZ_JAVREM010000004.1"/>
</dbReference>
<reference evidence="2" key="1">
    <citation type="submission" date="2023-07" db="EMBL/GenBank/DDBJ databases">
        <title>30 novel species of actinomycetes from the DSMZ collection.</title>
        <authorList>
            <person name="Nouioui I."/>
        </authorList>
    </citation>
    <scope>NUCLEOTIDE SEQUENCE [LARGE SCALE GENOMIC DNA]</scope>
    <source>
        <strain evidence="2">DSM 44918</strain>
    </source>
</reference>
<dbReference type="Proteomes" id="UP001183420">
    <property type="component" value="Unassembled WGS sequence"/>
</dbReference>
<protein>
    <submittedName>
        <fullName evidence="1">Uncharacterized protein</fullName>
    </submittedName>
</protein>